<dbReference type="RefSeq" id="WP_141443617.1">
    <property type="nucleotide sequence ID" value="NZ_CP038231.1"/>
</dbReference>
<proteinExistence type="predicted"/>
<evidence type="ECO:0000256" key="1">
    <source>
        <dbReference type="SAM" id="MobiDB-lite"/>
    </source>
</evidence>
<sequence>MHNPNDHDHKHDYADNAPSHARDRMGDPARWEEVVLDEDGLPEIIPAGHSKAPAPGAPPLEISLVHWAIIQTILADFAASWTVCAYGSRARHEARERSNLNMVVMAPLPPPPARYAELNAALTDTALPWTVDLHSWDRLSAAVRERIWPDLVVIWPPAHQGQKPARP</sequence>
<dbReference type="CDD" id="cd05403">
    <property type="entry name" value="NT_KNTase_like"/>
    <property type="match status" value="1"/>
</dbReference>
<dbReference type="AlphaFoldDB" id="A0A4Y6UAD9"/>
<reference evidence="2 3" key="1">
    <citation type="submission" date="2019-03" db="EMBL/GenBank/DDBJ databases">
        <title>The complete genome sequence of Swingsia_sp. F3b2 LMG30590(T).</title>
        <authorList>
            <person name="Chua K.-O."/>
            <person name="Chan K.-G."/>
            <person name="See-Too W.-S."/>
        </authorList>
    </citation>
    <scope>NUCLEOTIDE SEQUENCE [LARGE SCALE GENOMIC DNA]</scope>
    <source>
        <strain evidence="2 3">F3b2</strain>
    </source>
</reference>
<name>A0A4Y6UAD9_9PROT</name>
<gene>
    <name evidence="2" type="ORF">E3E12_06615</name>
</gene>
<keyword evidence="3" id="KW-1185">Reference proteome</keyword>
<dbReference type="SUPFAM" id="SSF81301">
    <property type="entry name" value="Nucleotidyltransferase"/>
    <property type="match status" value="1"/>
</dbReference>
<dbReference type="OrthoDB" id="9808659at2"/>
<dbReference type="GO" id="GO:0016740">
    <property type="term" value="F:transferase activity"/>
    <property type="evidence" value="ECO:0007669"/>
    <property type="project" value="UniProtKB-KW"/>
</dbReference>
<dbReference type="InterPro" id="IPR043519">
    <property type="entry name" value="NT_sf"/>
</dbReference>
<dbReference type="EMBL" id="CP038231">
    <property type="protein sequence ID" value="QDH13910.1"/>
    <property type="molecule type" value="Genomic_DNA"/>
</dbReference>
<dbReference type="KEGG" id="swf:E3E12_06615"/>
<evidence type="ECO:0000313" key="2">
    <source>
        <dbReference type="EMBL" id="QDH13910.1"/>
    </source>
</evidence>
<evidence type="ECO:0000313" key="3">
    <source>
        <dbReference type="Proteomes" id="UP000318709"/>
    </source>
</evidence>
<organism evidence="2 3">
    <name type="scientific">Formicincola oecophyllae</name>
    <dbReference type="NCBI Taxonomy" id="2558361"/>
    <lineage>
        <taxon>Bacteria</taxon>
        <taxon>Pseudomonadati</taxon>
        <taxon>Pseudomonadota</taxon>
        <taxon>Alphaproteobacteria</taxon>
        <taxon>Acetobacterales</taxon>
        <taxon>Acetobacteraceae</taxon>
        <taxon>Formicincola</taxon>
    </lineage>
</organism>
<dbReference type="Gene3D" id="3.30.460.10">
    <property type="entry name" value="Beta Polymerase, domain 2"/>
    <property type="match status" value="1"/>
</dbReference>
<accession>A0A4Y6UAD9</accession>
<dbReference type="Proteomes" id="UP000318709">
    <property type="component" value="Chromosome"/>
</dbReference>
<keyword evidence="2" id="KW-0808">Transferase</keyword>
<feature type="region of interest" description="Disordered" evidence="1">
    <location>
        <begin position="1"/>
        <end position="24"/>
    </location>
</feature>
<protein>
    <submittedName>
        <fullName evidence="2">Nucleotidyltransferase domain-containing protein</fullName>
    </submittedName>
</protein>